<accession>A0A1Y0EMQ6</accession>
<feature type="compositionally biased region" description="Basic and acidic residues" evidence="1">
    <location>
        <begin position="53"/>
        <end position="62"/>
    </location>
</feature>
<feature type="region of interest" description="Disordered" evidence="1">
    <location>
        <begin position="53"/>
        <end position="104"/>
    </location>
</feature>
<sequence>MLAGTGIAQTPADRVESTDVQSNDRGKTTTTAIRDGRRIEQITVEDAGSRVDELREGGETRKITVQPKADVPAYDVRPPDSGAGSRRNDGSGNAGERSWKLFQF</sequence>
<dbReference type="EMBL" id="CP021455">
    <property type="protein sequence ID" value="ARU04935.1"/>
    <property type="molecule type" value="Genomic_DNA"/>
</dbReference>
<organism evidence="2 3">
    <name type="scientific">Comamonas serinivorans</name>
    <dbReference type="NCBI Taxonomy" id="1082851"/>
    <lineage>
        <taxon>Bacteria</taxon>
        <taxon>Pseudomonadati</taxon>
        <taxon>Pseudomonadota</taxon>
        <taxon>Betaproteobacteria</taxon>
        <taxon>Burkholderiales</taxon>
        <taxon>Comamonadaceae</taxon>
        <taxon>Comamonas</taxon>
    </lineage>
</organism>
<evidence type="ECO:0000313" key="3">
    <source>
        <dbReference type="Proteomes" id="UP000196138"/>
    </source>
</evidence>
<name>A0A1Y0EMQ6_9BURK</name>
<dbReference type="Gene3D" id="2.20.130.30">
    <property type="entry name" value="Protein of unknown function DUF2782"/>
    <property type="match status" value="1"/>
</dbReference>
<reference evidence="2 3" key="1">
    <citation type="submission" date="2017-05" db="EMBL/GenBank/DDBJ databases">
        <authorList>
            <person name="Song R."/>
            <person name="Chenine A.L."/>
            <person name="Ruprecht R.M."/>
        </authorList>
    </citation>
    <scope>NUCLEOTIDE SEQUENCE [LARGE SCALE GENOMIC DNA]</scope>
    <source>
        <strain evidence="2 3">DSM 26136</strain>
    </source>
</reference>
<feature type="compositionally biased region" description="Basic and acidic residues" evidence="1">
    <location>
        <begin position="13"/>
        <end position="27"/>
    </location>
</feature>
<proteinExistence type="predicted"/>
<dbReference type="KEGG" id="cser:CCO03_09800"/>
<dbReference type="Proteomes" id="UP000196138">
    <property type="component" value="Chromosome"/>
</dbReference>
<keyword evidence="3" id="KW-1185">Reference proteome</keyword>
<evidence type="ECO:0008006" key="4">
    <source>
        <dbReference type="Google" id="ProtNLM"/>
    </source>
</evidence>
<evidence type="ECO:0000313" key="2">
    <source>
        <dbReference type="EMBL" id="ARU04935.1"/>
    </source>
</evidence>
<gene>
    <name evidence="2" type="ORF">CCO03_09800</name>
</gene>
<feature type="region of interest" description="Disordered" evidence="1">
    <location>
        <begin position="1"/>
        <end position="36"/>
    </location>
</feature>
<evidence type="ECO:0000256" key="1">
    <source>
        <dbReference type="SAM" id="MobiDB-lite"/>
    </source>
</evidence>
<dbReference type="AlphaFoldDB" id="A0A1Y0EMQ6"/>
<protein>
    <recommendedName>
        <fullName evidence="4">DUF2782 domain-containing protein</fullName>
    </recommendedName>
</protein>